<evidence type="ECO:0000256" key="6">
    <source>
        <dbReference type="ARBA" id="ARBA00023136"/>
    </source>
</evidence>
<evidence type="ECO:0000313" key="10">
    <source>
        <dbReference type="Proteomes" id="UP000295510"/>
    </source>
</evidence>
<evidence type="ECO:0000256" key="1">
    <source>
        <dbReference type="ARBA" id="ARBA00004141"/>
    </source>
</evidence>
<comment type="similarity">
    <text evidence="2">Belongs to the monovalent cation:proton antiporter 2 (CPA2) transporter (TC 2.A.37) family.</text>
</comment>
<evidence type="ECO:0000259" key="8">
    <source>
        <dbReference type="Pfam" id="PF00999"/>
    </source>
</evidence>
<feature type="transmembrane region" description="Helical" evidence="7">
    <location>
        <begin position="188"/>
        <end position="211"/>
    </location>
</feature>
<feature type="transmembrane region" description="Helical" evidence="7">
    <location>
        <begin position="328"/>
        <end position="346"/>
    </location>
</feature>
<name>A0A4R6U0G5_9BURK</name>
<dbReference type="Gene3D" id="1.20.1530.20">
    <property type="match status" value="1"/>
</dbReference>
<keyword evidence="4 7" id="KW-0812">Transmembrane</keyword>
<keyword evidence="6 7" id="KW-0472">Membrane</keyword>
<dbReference type="AlphaFoldDB" id="A0A4R6U0G5"/>
<dbReference type="InterPro" id="IPR038770">
    <property type="entry name" value="Na+/solute_symporter_sf"/>
</dbReference>
<organism evidence="9 10">
    <name type="scientific">Tepidicella xavieri</name>
    <dbReference type="NCBI Taxonomy" id="360241"/>
    <lineage>
        <taxon>Bacteria</taxon>
        <taxon>Pseudomonadati</taxon>
        <taxon>Pseudomonadota</taxon>
        <taxon>Betaproteobacteria</taxon>
        <taxon>Burkholderiales</taxon>
        <taxon>Tepidicella</taxon>
    </lineage>
</organism>
<dbReference type="Pfam" id="PF00999">
    <property type="entry name" value="Na_H_Exchanger"/>
    <property type="match status" value="1"/>
</dbReference>
<evidence type="ECO:0000256" key="3">
    <source>
        <dbReference type="ARBA" id="ARBA00022448"/>
    </source>
</evidence>
<proteinExistence type="inferred from homology"/>
<dbReference type="InterPro" id="IPR006153">
    <property type="entry name" value="Cation/H_exchanger_TM"/>
</dbReference>
<feature type="transmembrane region" description="Helical" evidence="7">
    <location>
        <begin position="152"/>
        <end position="176"/>
    </location>
</feature>
<sequence>MDDLPFLMSSIAWPVVLLLAWVVGERLHSLWKVPRVSSYVAVGLLAGLAGQPGMNVEHVGFSFLANVALALVLFELGYRINLRWFRHNPWVLAVGLVESFVTFGLVYWASGWFDLAWEVRLIIAALAVSASPAGIVRVANELRGAGQVTERVMHLCAINCLVAVMLVKIVVGYWHLSTSGDWVMASLGSIYGLFIAVALGGALGVLVPLLMRSPDMRSHGATVLFALAVLLLTTAAFALKVSPLLAALSFGIVARERRVQLTNAQRDFGSVGDLLGMFLFVYVAALIDWGHVWTTIGMAVVLLALRVASKVACNLAVARLSGITTRKGWLTGLALTPMSAFAILLLEQSRLTGFEPAVAAFAALAAMMALQELFGPWVTQRSLMAAHETHVTAETVSKS</sequence>
<keyword evidence="10" id="KW-1185">Reference proteome</keyword>
<keyword evidence="3" id="KW-0813">Transport</keyword>
<gene>
    <name evidence="9" type="ORF">DFR43_12225</name>
</gene>
<dbReference type="EMBL" id="SNYL01000022">
    <property type="protein sequence ID" value="TDQ38083.1"/>
    <property type="molecule type" value="Genomic_DNA"/>
</dbReference>
<evidence type="ECO:0000256" key="7">
    <source>
        <dbReference type="SAM" id="Phobius"/>
    </source>
</evidence>
<feature type="transmembrane region" description="Helical" evidence="7">
    <location>
        <begin position="121"/>
        <end position="140"/>
    </location>
</feature>
<evidence type="ECO:0000256" key="4">
    <source>
        <dbReference type="ARBA" id="ARBA00022692"/>
    </source>
</evidence>
<dbReference type="GO" id="GO:0015297">
    <property type="term" value="F:antiporter activity"/>
    <property type="evidence" value="ECO:0007669"/>
    <property type="project" value="InterPro"/>
</dbReference>
<feature type="transmembrane region" description="Helical" evidence="7">
    <location>
        <begin position="60"/>
        <end position="78"/>
    </location>
</feature>
<dbReference type="PANTHER" id="PTHR42751">
    <property type="entry name" value="SODIUM/HYDROGEN EXCHANGER FAMILY/TRKA DOMAIN PROTEIN"/>
    <property type="match status" value="1"/>
</dbReference>
<comment type="caution">
    <text evidence="9">The sequence shown here is derived from an EMBL/GenBank/DDBJ whole genome shotgun (WGS) entry which is preliminary data.</text>
</comment>
<dbReference type="GO" id="GO:1902600">
    <property type="term" value="P:proton transmembrane transport"/>
    <property type="evidence" value="ECO:0007669"/>
    <property type="project" value="InterPro"/>
</dbReference>
<evidence type="ECO:0000256" key="2">
    <source>
        <dbReference type="ARBA" id="ARBA00005551"/>
    </source>
</evidence>
<feature type="transmembrane region" description="Helical" evidence="7">
    <location>
        <begin position="274"/>
        <end position="307"/>
    </location>
</feature>
<feature type="transmembrane region" description="Helical" evidence="7">
    <location>
        <begin position="36"/>
        <end position="54"/>
    </location>
</feature>
<dbReference type="Proteomes" id="UP000295510">
    <property type="component" value="Unassembled WGS sequence"/>
</dbReference>
<reference evidence="9 10" key="1">
    <citation type="submission" date="2019-03" db="EMBL/GenBank/DDBJ databases">
        <title>Genomic Encyclopedia of Type Strains, Phase IV (KMG-IV): sequencing the most valuable type-strain genomes for metagenomic binning, comparative biology and taxonomic classification.</title>
        <authorList>
            <person name="Goeker M."/>
        </authorList>
    </citation>
    <scope>NUCLEOTIDE SEQUENCE [LARGE SCALE GENOMIC DNA]</scope>
    <source>
        <strain evidence="9 10">DSM 19605</strain>
    </source>
</reference>
<dbReference type="RefSeq" id="WP_133599406.1">
    <property type="nucleotide sequence ID" value="NZ_SNYL01000022.1"/>
</dbReference>
<evidence type="ECO:0000256" key="5">
    <source>
        <dbReference type="ARBA" id="ARBA00022989"/>
    </source>
</evidence>
<evidence type="ECO:0000313" key="9">
    <source>
        <dbReference type="EMBL" id="TDQ38083.1"/>
    </source>
</evidence>
<keyword evidence="5 7" id="KW-1133">Transmembrane helix</keyword>
<comment type="subcellular location">
    <subcellularLocation>
        <location evidence="1">Membrane</location>
        <topology evidence="1">Multi-pass membrane protein</topology>
    </subcellularLocation>
</comment>
<protein>
    <submittedName>
        <fullName evidence="9">Transporter (CPA2 family)</fullName>
    </submittedName>
</protein>
<feature type="transmembrane region" description="Helical" evidence="7">
    <location>
        <begin position="358"/>
        <end position="378"/>
    </location>
</feature>
<feature type="transmembrane region" description="Helical" evidence="7">
    <location>
        <begin position="6"/>
        <end position="24"/>
    </location>
</feature>
<dbReference type="GO" id="GO:0016020">
    <property type="term" value="C:membrane"/>
    <property type="evidence" value="ECO:0007669"/>
    <property type="project" value="UniProtKB-SubCell"/>
</dbReference>
<dbReference type="PANTHER" id="PTHR42751:SF3">
    <property type="entry name" value="SODIUM_GLUTAMATE SYMPORTER"/>
    <property type="match status" value="1"/>
</dbReference>
<feature type="transmembrane region" description="Helical" evidence="7">
    <location>
        <begin position="90"/>
        <end position="109"/>
    </location>
</feature>
<dbReference type="OrthoDB" id="8617652at2"/>
<feature type="transmembrane region" description="Helical" evidence="7">
    <location>
        <begin position="223"/>
        <end position="254"/>
    </location>
</feature>
<accession>A0A4R6U0G5</accession>
<feature type="domain" description="Cation/H+ exchanger transmembrane" evidence="8">
    <location>
        <begin position="17"/>
        <end position="373"/>
    </location>
</feature>